<dbReference type="EMBL" id="VXIV02000393">
    <property type="protein sequence ID" value="KAF6038588.1"/>
    <property type="molecule type" value="Genomic_DNA"/>
</dbReference>
<dbReference type="PROSITE" id="PS50008">
    <property type="entry name" value="PIPLC_Y_DOMAIN"/>
    <property type="match status" value="1"/>
</dbReference>
<dbReference type="EC" id="3.1.4.11" evidence="1"/>
<dbReference type="PRINTS" id="PR00390">
    <property type="entry name" value="PHPHLIPASEC"/>
</dbReference>
<protein>
    <recommendedName>
        <fullName evidence="1">Phosphoinositide phospholipase C</fullName>
        <ecNumber evidence="1">3.1.4.11</ecNumber>
    </recommendedName>
</protein>
<dbReference type="SMART" id="SM00239">
    <property type="entry name" value="C2"/>
    <property type="match status" value="1"/>
</dbReference>
<keyword evidence="1" id="KW-0443">Lipid metabolism</keyword>
<dbReference type="SUPFAM" id="SSF51695">
    <property type="entry name" value="PLC-like phosphodiesterases"/>
    <property type="match status" value="1"/>
</dbReference>
<comment type="catalytic activity">
    <reaction evidence="1">
        <text>a 1,2-diacyl-sn-glycero-3-phospho-(1D-myo-inositol-4,5-bisphosphate) + H2O = 1D-myo-inositol 1,4,5-trisphosphate + a 1,2-diacyl-sn-glycerol + H(+)</text>
        <dbReference type="Rhea" id="RHEA:33179"/>
        <dbReference type="ChEBI" id="CHEBI:15377"/>
        <dbReference type="ChEBI" id="CHEBI:15378"/>
        <dbReference type="ChEBI" id="CHEBI:17815"/>
        <dbReference type="ChEBI" id="CHEBI:58456"/>
        <dbReference type="ChEBI" id="CHEBI:203600"/>
        <dbReference type="EC" id="3.1.4.11"/>
    </reaction>
</comment>
<dbReference type="CDD" id="cd00275">
    <property type="entry name" value="C2_PLC_like"/>
    <property type="match status" value="1"/>
</dbReference>
<evidence type="ECO:0000256" key="2">
    <source>
        <dbReference type="SAM" id="MobiDB-lite"/>
    </source>
</evidence>
<organism evidence="5 6">
    <name type="scientific">Bugula neritina</name>
    <name type="common">Brown bryozoan</name>
    <name type="synonym">Sertularia neritina</name>
    <dbReference type="NCBI Taxonomy" id="10212"/>
    <lineage>
        <taxon>Eukaryota</taxon>
        <taxon>Metazoa</taxon>
        <taxon>Spiralia</taxon>
        <taxon>Lophotrochozoa</taxon>
        <taxon>Bryozoa</taxon>
        <taxon>Gymnolaemata</taxon>
        <taxon>Cheilostomatida</taxon>
        <taxon>Flustrina</taxon>
        <taxon>Buguloidea</taxon>
        <taxon>Bugulidae</taxon>
        <taxon>Bugula</taxon>
    </lineage>
</organism>
<accession>A0A7J7KLC6</accession>
<dbReference type="SMART" id="SM00149">
    <property type="entry name" value="PLCYc"/>
    <property type="match status" value="1"/>
</dbReference>
<dbReference type="Gene3D" id="3.20.20.190">
    <property type="entry name" value="Phosphatidylinositol (PI) phosphodiesterase"/>
    <property type="match status" value="1"/>
</dbReference>
<dbReference type="PRINTS" id="PR00360">
    <property type="entry name" value="C2DOMAIN"/>
</dbReference>
<dbReference type="AlphaFoldDB" id="A0A7J7KLC6"/>
<comment type="caution">
    <text evidence="5">The sequence shown here is derived from an EMBL/GenBank/DDBJ whole genome shotgun (WGS) entry which is preliminary data.</text>
</comment>
<feature type="domain" description="PI-PLC Y-box" evidence="4">
    <location>
        <begin position="1"/>
        <end position="42"/>
    </location>
</feature>
<dbReference type="Proteomes" id="UP000593567">
    <property type="component" value="Unassembled WGS sequence"/>
</dbReference>
<dbReference type="InterPro" id="IPR001711">
    <property type="entry name" value="PLipase_C_Pinositol-sp_Y"/>
</dbReference>
<dbReference type="InterPro" id="IPR001192">
    <property type="entry name" value="PI-PLC_fam"/>
</dbReference>
<proteinExistence type="predicted"/>
<dbReference type="GO" id="GO:0004435">
    <property type="term" value="F:phosphatidylinositol-4,5-bisphosphate phospholipase C activity"/>
    <property type="evidence" value="ECO:0007669"/>
    <property type="project" value="UniProtKB-EC"/>
</dbReference>
<keyword evidence="1" id="KW-0378">Hydrolase</keyword>
<dbReference type="GO" id="GO:0005886">
    <property type="term" value="C:plasma membrane"/>
    <property type="evidence" value="ECO:0007669"/>
    <property type="project" value="TreeGrafter"/>
</dbReference>
<dbReference type="PROSITE" id="PS50004">
    <property type="entry name" value="C2"/>
    <property type="match status" value="1"/>
</dbReference>
<dbReference type="GO" id="GO:0016042">
    <property type="term" value="P:lipid catabolic process"/>
    <property type="evidence" value="ECO:0007669"/>
    <property type="project" value="UniProtKB-KW"/>
</dbReference>
<name>A0A7J7KLC6_BUGNE</name>
<dbReference type="Pfam" id="PF00168">
    <property type="entry name" value="C2"/>
    <property type="match status" value="1"/>
</dbReference>
<dbReference type="Gene3D" id="2.60.40.150">
    <property type="entry name" value="C2 domain"/>
    <property type="match status" value="1"/>
</dbReference>
<evidence type="ECO:0000259" key="3">
    <source>
        <dbReference type="PROSITE" id="PS50004"/>
    </source>
</evidence>
<dbReference type="InterPro" id="IPR000008">
    <property type="entry name" value="C2_dom"/>
</dbReference>
<keyword evidence="6" id="KW-1185">Reference proteome</keyword>
<dbReference type="InterPro" id="IPR017946">
    <property type="entry name" value="PLC-like_Pdiesterase_TIM-brl"/>
</dbReference>
<dbReference type="SUPFAM" id="SSF49562">
    <property type="entry name" value="C2 domain (Calcium/lipid-binding domain, CaLB)"/>
    <property type="match status" value="1"/>
</dbReference>
<dbReference type="PANTHER" id="PTHR10336">
    <property type="entry name" value="PHOSPHOINOSITIDE-SPECIFIC PHOSPHOLIPASE C FAMILY PROTEIN"/>
    <property type="match status" value="1"/>
</dbReference>
<evidence type="ECO:0000313" key="6">
    <source>
        <dbReference type="Proteomes" id="UP000593567"/>
    </source>
</evidence>
<reference evidence="5" key="1">
    <citation type="submission" date="2020-06" db="EMBL/GenBank/DDBJ databases">
        <title>Draft genome of Bugula neritina, a colonial animal packing powerful symbionts and potential medicines.</title>
        <authorList>
            <person name="Rayko M."/>
        </authorList>
    </citation>
    <scope>NUCLEOTIDE SEQUENCE [LARGE SCALE GENOMIC DNA]</scope>
    <source>
        <strain evidence="5">Kwan_BN1</strain>
    </source>
</reference>
<feature type="region of interest" description="Disordered" evidence="2">
    <location>
        <begin position="225"/>
        <end position="264"/>
    </location>
</feature>
<feature type="domain" description="C2" evidence="3">
    <location>
        <begin position="45"/>
        <end position="172"/>
    </location>
</feature>
<feature type="compositionally biased region" description="Polar residues" evidence="2">
    <location>
        <begin position="225"/>
        <end position="245"/>
    </location>
</feature>
<dbReference type="Pfam" id="PF00387">
    <property type="entry name" value="PI-PLC-Y"/>
    <property type="match status" value="1"/>
</dbReference>
<evidence type="ECO:0000259" key="4">
    <source>
        <dbReference type="PROSITE" id="PS50008"/>
    </source>
</evidence>
<dbReference type="OrthoDB" id="269822at2759"/>
<keyword evidence="1" id="KW-0442">Lipid degradation</keyword>
<dbReference type="InterPro" id="IPR035892">
    <property type="entry name" value="C2_domain_sf"/>
</dbReference>
<dbReference type="PANTHER" id="PTHR10336:SF209">
    <property type="entry name" value="PHOSPHOINOSITIDE PHOSPHOLIPASE C"/>
    <property type="match status" value="1"/>
</dbReference>
<gene>
    <name evidence="5" type="ORF">EB796_003088</name>
</gene>
<dbReference type="GO" id="GO:0035556">
    <property type="term" value="P:intracellular signal transduction"/>
    <property type="evidence" value="ECO:0007669"/>
    <property type="project" value="InterPro"/>
</dbReference>
<evidence type="ECO:0000313" key="5">
    <source>
        <dbReference type="EMBL" id="KAF6038588.1"/>
    </source>
</evidence>
<sequence>MWNVGCQLVSLNFQTPDRQMQLFRGKFKDNGSCGYLLKPSFLTDTNTSFNPRAESFPEVWGQAVTMQILSGAHLPKPEGEENSSDLVDPYVKLEVYGVKEDCAEFKTAAITDNGLNPRWGETFEFHLSVPDLAMLRINVKDYQTLTSNDMIGQCSFPAHSLQQGYRHIKLESSEGIALGPASIFVHVDMRPMSKAAWLSRRTNSSIRQRKLSGVKEMLGNSSLVVNGRSISRDSTTSDESSQGRVPSTRLVDPNEGLTLTFPTS</sequence>
<evidence type="ECO:0000256" key="1">
    <source>
        <dbReference type="RuleBase" id="RU361133"/>
    </source>
</evidence>